<dbReference type="AlphaFoldDB" id="A0A810KYR0"/>
<accession>A0A810KYR0</accession>
<dbReference type="EMBL" id="AP023354">
    <property type="protein sequence ID" value="BCJ27805.1"/>
    <property type="molecule type" value="Genomic_DNA"/>
</dbReference>
<reference evidence="9" key="1">
    <citation type="submission" date="2020-08" db="EMBL/GenBank/DDBJ databases">
        <title>Whole genome shotgun sequence of Actinocatenispora sera NBRC 101916.</title>
        <authorList>
            <person name="Komaki H."/>
            <person name="Tamura T."/>
        </authorList>
    </citation>
    <scope>NUCLEOTIDE SEQUENCE</scope>
    <source>
        <strain evidence="9">NBRC 101916</strain>
    </source>
</reference>
<evidence type="ECO:0000256" key="1">
    <source>
        <dbReference type="ARBA" id="ARBA00007074"/>
    </source>
</evidence>
<evidence type="ECO:0000256" key="7">
    <source>
        <dbReference type="SAM" id="SignalP"/>
    </source>
</evidence>
<dbReference type="Pfam" id="PF00877">
    <property type="entry name" value="NLPC_P60"/>
    <property type="match status" value="1"/>
</dbReference>
<keyword evidence="4" id="KW-0788">Thiol protease</keyword>
<feature type="coiled-coil region" evidence="5">
    <location>
        <begin position="223"/>
        <end position="257"/>
    </location>
</feature>
<feature type="region of interest" description="Disordered" evidence="6">
    <location>
        <begin position="25"/>
        <end position="93"/>
    </location>
</feature>
<comment type="similarity">
    <text evidence="1">Belongs to the peptidase C40 family.</text>
</comment>
<evidence type="ECO:0000313" key="9">
    <source>
        <dbReference type="EMBL" id="BCJ27805.1"/>
    </source>
</evidence>
<feature type="compositionally biased region" description="Pro residues" evidence="6">
    <location>
        <begin position="409"/>
        <end position="418"/>
    </location>
</feature>
<dbReference type="Gene3D" id="3.90.1720.10">
    <property type="entry name" value="endopeptidase domain like (from Nostoc punctiforme)"/>
    <property type="match status" value="1"/>
</dbReference>
<dbReference type="RefSeq" id="WP_157034836.1">
    <property type="nucleotide sequence ID" value="NZ_AP023354.1"/>
</dbReference>
<gene>
    <name evidence="9" type="ORF">Asera_19130</name>
</gene>
<feature type="signal peptide" evidence="7">
    <location>
        <begin position="1"/>
        <end position="24"/>
    </location>
</feature>
<feature type="compositionally biased region" description="Low complexity" evidence="6">
    <location>
        <begin position="25"/>
        <end position="80"/>
    </location>
</feature>
<dbReference type="PANTHER" id="PTHR47359:SF3">
    <property type="entry name" value="NLP_P60 DOMAIN-CONTAINING PROTEIN-RELATED"/>
    <property type="match status" value="1"/>
</dbReference>
<evidence type="ECO:0000313" key="10">
    <source>
        <dbReference type="Proteomes" id="UP000680750"/>
    </source>
</evidence>
<proteinExistence type="inferred from homology"/>
<evidence type="ECO:0000256" key="6">
    <source>
        <dbReference type="SAM" id="MobiDB-lite"/>
    </source>
</evidence>
<sequence length="497" mass="50072">MRRRPWLAAAGLAAVILFAGGTAAATGPSTASAAPNATGASAVDGGTSGAPAAPPDAGASPQTGGPVVPPSTGSTPGSTGRPAAGTDPTGPLSSRIATQTVKVQTLAEQAKQAQDQIDTAQSNVDAAKRNLDVAREEMNYFQGRAGDNGSKAYRSAAKIPRHLDPSAREYRQLAKLAPWLAEPGTVQGSSAGASYRQAKKLYAAADAAYQKALKDQRTDKDRYASLRKQLDQAKADLKKLQDQNNASLSTLQQQQQQAAQQYRGTIGGAVDGMQANAKALAAVRFAVHQVGKPYVWGAEGPNAYDCSGLVLDSYQHAGVALPRIADQQYRATAGSPVPLSKLLPGDLVFYGNTPGVSTSIYHVAMYVGHGKIVQAPTFGIPVQVVPLSLGGFYGATRVVPAVKKKPTKPKPPASPGPSPSGTSPSPSPSGSTGATPGGPSTSPSGSTSPSTSPSGGDGDGTSPSPSCSASPSPSGSGSPSPSPSPSPSGSASPSPTC</sequence>
<keyword evidence="7" id="KW-0732">Signal</keyword>
<dbReference type="KEGG" id="aser:Asera_19130"/>
<name>A0A810KYR0_9ACTN</name>
<keyword evidence="2" id="KW-0645">Protease</keyword>
<evidence type="ECO:0000256" key="5">
    <source>
        <dbReference type="SAM" id="Coils"/>
    </source>
</evidence>
<feature type="compositionally biased region" description="Low complexity" evidence="6">
    <location>
        <begin position="419"/>
        <end position="479"/>
    </location>
</feature>
<feature type="chain" id="PRO_5038513362" description="NlpC/P60 domain-containing protein" evidence="7">
    <location>
        <begin position="25"/>
        <end position="497"/>
    </location>
</feature>
<keyword evidence="3" id="KW-0378">Hydrolase</keyword>
<dbReference type="GO" id="GO:0006508">
    <property type="term" value="P:proteolysis"/>
    <property type="evidence" value="ECO:0007669"/>
    <property type="project" value="UniProtKB-KW"/>
</dbReference>
<evidence type="ECO:0000256" key="4">
    <source>
        <dbReference type="ARBA" id="ARBA00022807"/>
    </source>
</evidence>
<feature type="region of interest" description="Disordered" evidence="6">
    <location>
        <begin position="403"/>
        <end position="497"/>
    </location>
</feature>
<protein>
    <recommendedName>
        <fullName evidence="8">NlpC/P60 domain-containing protein</fullName>
    </recommendedName>
</protein>
<dbReference type="InterPro" id="IPR051794">
    <property type="entry name" value="PG_Endopeptidase_C40"/>
</dbReference>
<dbReference type="PANTHER" id="PTHR47359">
    <property type="entry name" value="PEPTIDOGLYCAN DL-ENDOPEPTIDASE CWLO"/>
    <property type="match status" value="1"/>
</dbReference>
<dbReference type="GO" id="GO:0008234">
    <property type="term" value="F:cysteine-type peptidase activity"/>
    <property type="evidence" value="ECO:0007669"/>
    <property type="project" value="UniProtKB-KW"/>
</dbReference>
<dbReference type="SUPFAM" id="SSF54001">
    <property type="entry name" value="Cysteine proteinases"/>
    <property type="match status" value="1"/>
</dbReference>
<organism evidence="9 10">
    <name type="scientific">Actinocatenispora sera</name>
    <dbReference type="NCBI Taxonomy" id="390989"/>
    <lineage>
        <taxon>Bacteria</taxon>
        <taxon>Bacillati</taxon>
        <taxon>Actinomycetota</taxon>
        <taxon>Actinomycetes</taxon>
        <taxon>Micromonosporales</taxon>
        <taxon>Micromonosporaceae</taxon>
        <taxon>Actinocatenispora</taxon>
    </lineage>
</organism>
<evidence type="ECO:0000256" key="2">
    <source>
        <dbReference type="ARBA" id="ARBA00022670"/>
    </source>
</evidence>
<feature type="domain" description="NlpC/P60" evidence="8">
    <location>
        <begin position="276"/>
        <end position="405"/>
    </location>
</feature>
<evidence type="ECO:0000256" key="3">
    <source>
        <dbReference type="ARBA" id="ARBA00022801"/>
    </source>
</evidence>
<keyword evidence="10" id="KW-1185">Reference proteome</keyword>
<dbReference type="InterPro" id="IPR038765">
    <property type="entry name" value="Papain-like_cys_pep_sf"/>
</dbReference>
<keyword evidence="5" id="KW-0175">Coiled coil</keyword>
<feature type="coiled-coil region" evidence="5">
    <location>
        <begin position="96"/>
        <end position="137"/>
    </location>
</feature>
<dbReference type="InterPro" id="IPR000064">
    <property type="entry name" value="NLP_P60_dom"/>
</dbReference>
<feature type="compositionally biased region" description="Low complexity" evidence="6">
    <location>
        <begin position="487"/>
        <end position="497"/>
    </location>
</feature>
<dbReference type="PROSITE" id="PS51935">
    <property type="entry name" value="NLPC_P60"/>
    <property type="match status" value="1"/>
</dbReference>
<evidence type="ECO:0000259" key="8">
    <source>
        <dbReference type="PROSITE" id="PS51935"/>
    </source>
</evidence>
<dbReference type="OrthoDB" id="5184762at2"/>
<dbReference type="Proteomes" id="UP000680750">
    <property type="component" value="Chromosome"/>
</dbReference>